<feature type="domain" description="HTH cro/C1-type" evidence="2">
    <location>
        <begin position="18"/>
        <end position="72"/>
    </location>
</feature>
<dbReference type="Gene3D" id="6.10.140.640">
    <property type="match status" value="1"/>
</dbReference>
<organism evidence="3">
    <name type="scientific">bioreactor metagenome</name>
    <dbReference type="NCBI Taxonomy" id="1076179"/>
    <lineage>
        <taxon>unclassified sequences</taxon>
        <taxon>metagenomes</taxon>
        <taxon>ecological metagenomes</taxon>
    </lineage>
</organism>
<dbReference type="Gene3D" id="1.10.260.40">
    <property type="entry name" value="lambda repressor-like DNA-binding domains"/>
    <property type="match status" value="1"/>
</dbReference>
<protein>
    <recommendedName>
        <fullName evidence="2">HTH cro/C1-type domain-containing protein</fullName>
    </recommendedName>
</protein>
<dbReference type="PANTHER" id="PTHR46558:SF4">
    <property type="entry name" value="DNA-BIDING PHAGE PROTEIN"/>
    <property type="match status" value="1"/>
</dbReference>
<dbReference type="SMART" id="SM00530">
    <property type="entry name" value="HTH_XRE"/>
    <property type="match status" value="1"/>
</dbReference>
<evidence type="ECO:0000256" key="1">
    <source>
        <dbReference type="ARBA" id="ARBA00023125"/>
    </source>
</evidence>
<dbReference type="PANTHER" id="PTHR46558">
    <property type="entry name" value="TRACRIPTIONAL REGULATORY PROTEIN-RELATED-RELATED"/>
    <property type="match status" value="1"/>
</dbReference>
<dbReference type="SUPFAM" id="SSF47413">
    <property type="entry name" value="lambda repressor-like DNA-binding domains"/>
    <property type="match status" value="1"/>
</dbReference>
<dbReference type="InterPro" id="IPR010982">
    <property type="entry name" value="Lambda_DNA-bd_dom_sf"/>
</dbReference>
<dbReference type="EMBL" id="VSSQ01008284">
    <property type="protein sequence ID" value="MPM38431.1"/>
    <property type="molecule type" value="Genomic_DNA"/>
</dbReference>
<reference evidence="3" key="1">
    <citation type="submission" date="2019-08" db="EMBL/GenBank/DDBJ databases">
        <authorList>
            <person name="Kucharzyk K."/>
            <person name="Murdoch R.W."/>
            <person name="Higgins S."/>
            <person name="Loffler F."/>
        </authorList>
    </citation>
    <scope>NUCLEOTIDE SEQUENCE</scope>
</reference>
<evidence type="ECO:0000313" key="3">
    <source>
        <dbReference type="EMBL" id="MPM38431.1"/>
    </source>
</evidence>
<dbReference type="InterPro" id="IPR041511">
    <property type="entry name" value="DBD_HTH"/>
</dbReference>
<gene>
    <name evidence="3" type="ORF">SDC9_85060</name>
</gene>
<sequence length="118" mass="13729">MLMYNKGKYDFKAIGQAIKEARESRGWTRERLAQEVNLAPRYIMSLENKGQHPSFQVFYELVTLFDISVDQFFFPNNEAEKDTQRRQLDSLLDTMDSKGLRIMTATAKGIREADAEEK</sequence>
<keyword evidence="1" id="KW-0238">DNA-binding</keyword>
<comment type="caution">
    <text evidence="3">The sequence shown here is derived from an EMBL/GenBank/DDBJ whole genome shotgun (WGS) entry which is preliminary data.</text>
</comment>
<dbReference type="GO" id="GO:0003677">
    <property type="term" value="F:DNA binding"/>
    <property type="evidence" value="ECO:0007669"/>
    <property type="project" value="UniProtKB-KW"/>
</dbReference>
<dbReference type="AlphaFoldDB" id="A0A644ZEW6"/>
<proteinExistence type="predicted"/>
<dbReference type="Pfam" id="PF18430">
    <property type="entry name" value="DBD_HTH"/>
    <property type="match status" value="1"/>
</dbReference>
<name>A0A644ZEW6_9ZZZZ</name>
<dbReference type="CDD" id="cd00093">
    <property type="entry name" value="HTH_XRE"/>
    <property type="match status" value="1"/>
</dbReference>
<dbReference type="PROSITE" id="PS50943">
    <property type="entry name" value="HTH_CROC1"/>
    <property type="match status" value="1"/>
</dbReference>
<evidence type="ECO:0000259" key="2">
    <source>
        <dbReference type="PROSITE" id="PS50943"/>
    </source>
</evidence>
<accession>A0A644ZEW6</accession>
<dbReference type="Pfam" id="PF01381">
    <property type="entry name" value="HTH_3"/>
    <property type="match status" value="1"/>
</dbReference>
<dbReference type="InterPro" id="IPR001387">
    <property type="entry name" value="Cro/C1-type_HTH"/>
</dbReference>